<evidence type="ECO:0000313" key="9">
    <source>
        <dbReference type="Proteomes" id="UP000199397"/>
    </source>
</evidence>
<comment type="similarity">
    <text evidence="6">Belongs to the ribose 1,5-bisphosphokinase family.</text>
</comment>
<dbReference type="GO" id="GO:0019634">
    <property type="term" value="P:organic phosphonate metabolic process"/>
    <property type="evidence" value="ECO:0007669"/>
    <property type="project" value="UniProtKB-UniRule"/>
</dbReference>
<dbReference type="UniPathway" id="UPA00087">
    <property type="reaction ID" value="UER00175"/>
</dbReference>
<dbReference type="GO" id="GO:0033863">
    <property type="term" value="F:ribose 1,5-bisphosphate phosphokinase activity"/>
    <property type="evidence" value="ECO:0007669"/>
    <property type="project" value="UniProtKB-UniRule"/>
</dbReference>
<evidence type="ECO:0000256" key="4">
    <source>
        <dbReference type="ARBA" id="ARBA00022741"/>
    </source>
</evidence>
<gene>
    <name evidence="6" type="primary">phnN</name>
    <name evidence="8" type="ORF">SAMN05660964_03364</name>
</gene>
<comment type="caution">
    <text evidence="6">Lacks conserved residue(s) required for the propagation of feature annotation.</text>
</comment>
<dbReference type="SUPFAM" id="SSF52540">
    <property type="entry name" value="P-loop containing nucleoside triphosphate hydrolases"/>
    <property type="match status" value="1"/>
</dbReference>
<dbReference type="InterPro" id="IPR027417">
    <property type="entry name" value="P-loop_NTPase"/>
</dbReference>
<keyword evidence="8" id="KW-0418">Kinase</keyword>
<dbReference type="Gene3D" id="3.40.50.300">
    <property type="entry name" value="P-loop containing nucleotide triphosphate hydrolases"/>
    <property type="match status" value="1"/>
</dbReference>
<sequence length="195" mass="21693">MERRLIGCNMTIPDTKDGTLFYLVGASGAGKDSLLRYARTRLAGKPVTFAHRYITRPVELSGENHIALSPAEFAERRARGCFIMHWESHGLSYGIGVEINSWMQLGLNVVVNGSRAYLPQALALFPALVPVWVRVKPEVLATRLHQRGRETAADIQQRLQRAQAFSLPDLPRLQTLDNDGALEDAGEQLCQLLMV</sequence>
<dbReference type="InterPro" id="IPR008145">
    <property type="entry name" value="GK/Ca_channel_bsu"/>
</dbReference>
<feature type="domain" description="Guanylate kinase/L-type calcium channel beta subunit" evidence="7">
    <location>
        <begin position="17"/>
        <end position="195"/>
    </location>
</feature>
<accession>A0A1H4GBA8</accession>
<dbReference type="NCBIfam" id="TIGR02322">
    <property type="entry name" value="phosphon_PhnN"/>
    <property type="match status" value="1"/>
</dbReference>
<evidence type="ECO:0000256" key="3">
    <source>
        <dbReference type="ARBA" id="ARBA00022679"/>
    </source>
</evidence>
<keyword evidence="5 6" id="KW-0067">ATP-binding</keyword>
<dbReference type="NCBIfam" id="NF007485">
    <property type="entry name" value="PRK10078.1"/>
    <property type="match status" value="1"/>
</dbReference>
<evidence type="ECO:0000256" key="6">
    <source>
        <dbReference type="HAMAP-Rule" id="MF_00836"/>
    </source>
</evidence>
<reference evidence="8 9" key="1">
    <citation type="submission" date="2016-10" db="EMBL/GenBank/DDBJ databases">
        <authorList>
            <person name="de Groot N.N."/>
        </authorList>
    </citation>
    <scope>NUCLEOTIDE SEQUENCE [LARGE SCALE GENOMIC DNA]</scope>
    <source>
        <strain evidence="8 9">DSM 21228</strain>
    </source>
</reference>
<proteinExistence type="inferred from homology"/>
<comment type="catalytic activity">
    <reaction evidence="1 6">
        <text>alpha-D-ribose 1,5-bisphosphate + ATP = 5-phospho-alpha-D-ribose 1-diphosphate + ADP</text>
        <dbReference type="Rhea" id="RHEA:20109"/>
        <dbReference type="ChEBI" id="CHEBI:30616"/>
        <dbReference type="ChEBI" id="CHEBI:58017"/>
        <dbReference type="ChEBI" id="CHEBI:68688"/>
        <dbReference type="ChEBI" id="CHEBI:456216"/>
        <dbReference type="EC" id="2.7.4.23"/>
    </reaction>
</comment>
<dbReference type="Proteomes" id="UP000199397">
    <property type="component" value="Unassembled WGS sequence"/>
</dbReference>
<dbReference type="InterPro" id="IPR012699">
    <property type="entry name" value="PhnN"/>
</dbReference>
<protein>
    <recommendedName>
        <fullName evidence="6">Ribose 1,5-bisphosphate phosphokinase PhnN</fullName>
        <ecNumber evidence="6">2.7.4.23</ecNumber>
    </recommendedName>
    <alternativeName>
        <fullName evidence="6">Ribose 1,5-bisphosphokinase</fullName>
    </alternativeName>
</protein>
<dbReference type="GO" id="GO:0005524">
    <property type="term" value="F:ATP binding"/>
    <property type="evidence" value="ECO:0007669"/>
    <property type="project" value="UniProtKB-KW"/>
</dbReference>
<evidence type="ECO:0000259" key="7">
    <source>
        <dbReference type="SMART" id="SM00072"/>
    </source>
</evidence>
<dbReference type="EC" id="2.7.4.23" evidence="6"/>
<evidence type="ECO:0000256" key="5">
    <source>
        <dbReference type="ARBA" id="ARBA00022840"/>
    </source>
</evidence>
<dbReference type="STRING" id="525918.SAMN05660964_03364"/>
<keyword evidence="4 6" id="KW-0547">Nucleotide-binding</keyword>
<keyword evidence="3 6" id="KW-0808">Transferase</keyword>
<keyword evidence="9" id="KW-1185">Reference proteome</keyword>
<name>A0A1H4GBA8_9GAMM</name>
<evidence type="ECO:0000256" key="1">
    <source>
        <dbReference type="ARBA" id="ARBA00000373"/>
    </source>
</evidence>
<comment type="pathway">
    <text evidence="2 6">Metabolic intermediate biosynthesis; 5-phospho-alpha-D-ribose 1-diphosphate biosynthesis; 5-phospho-alpha-D-ribose 1-diphosphate from D-ribose 5-phosphate (route II): step 3/3.</text>
</comment>
<organism evidence="8 9">
    <name type="scientific">Thiothrix caldifontis</name>
    <dbReference type="NCBI Taxonomy" id="525918"/>
    <lineage>
        <taxon>Bacteria</taxon>
        <taxon>Pseudomonadati</taxon>
        <taxon>Pseudomonadota</taxon>
        <taxon>Gammaproteobacteria</taxon>
        <taxon>Thiotrichales</taxon>
        <taxon>Thiotrichaceae</taxon>
        <taxon>Thiothrix</taxon>
    </lineage>
</organism>
<evidence type="ECO:0000256" key="2">
    <source>
        <dbReference type="ARBA" id="ARBA00005069"/>
    </source>
</evidence>
<dbReference type="EMBL" id="FNQP01000030">
    <property type="protein sequence ID" value="SEB06561.1"/>
    <property type="molecule type" value="Genomic_DNA"/>
</dbReference>
<dbReference type="SMART" id="SM00072">
    <property type="entry name" value="GuKc"/>
    <property type="match status" value="1"/>
</dbReference>
<comment type="function">
    <text evidence="6">Catalyzes the phosphorylation of ribose 1,5-bisphosphate to 5-phospho-D-ribosyl alpha-1-diphosphate (PRPP).</text>
</comment>
<dbReference type="GO" id="GO:0006015">
    <property type="term" value="P:5-phosphoribose 1-diphosphate biosynthetic process"/>
    <property type="evidence" value="ECO:0007669"/>
    <property type="project" value="UniProtKB-UniRule"/>
</dbReference>
<dbReference type="AlphaFoldDB" id="A0A1H4GBA8"/>
<dbReference type="HAMAP" id="MF_00836">
    <property type="entry name" value="PhnN"/>
    <property type="match status" value="1"/>
</dbReference>
<evidence type="ECO:0000313" key="8">
    <source>
        <dbReference type="EMBL" id="SEB06561.1"/>
    </source>
</evidence>